<comment type="caution">
    <text evidence="1">The sequence shown here is derived from an EMBL/GenBank/DDBJ whole genome shotgun (WGS) entry which is preliminary data.</text>
</comment>
<evidence type="ECO:0000313" key="1">
    <source>
        <dbReference type="EMBL" id="KAJ7035451.1"/>
    </source>
</evidence>
<keyword evidence="2" id="KW-1185">Reference proteome</keyword>
<dbReference type="AlphaFoldDB" id="A0AAD6X596"/>
<organism evidence="1 2">
    <name type="scientific">Mycena alexandri</name>
    <dbReference type="NCBI Taxonomy" id="1745969"/>
    <lineage>
        <taxon>Eukaryota</taxon>
        <taxon>Fungi</taxon>
        <taxon>Dikarya</taxon>
        <taxon>Basidiomycota</taxon>
        <taxon>Agaricomycotina</taxon>
        <taxon>Agaricomycetes</taxon>
        <taxon>Agaricomycetidae</taxon>
        <taxon>Agaricales</taxon>
        <taxon>Marasmiineae</taxon>
        <taxon>Mycenaceae</taxon>
        <taxon>Mycena</taxon>
    </lineage>
</organism>
<protein>
    <submittedName>
        <fullName evidence="1">Uncharacterized protein</fullName>
    </submittedName>
</protein>
<gene>
    <name evidence="1" type="ORF">C8F04DRAFT_1258998</name>
</gene>
<proteinExistence type="predicted"/>
<sequence length="81" mass="8954">MDVAIQWQPLYASGMGQPATARVQRAMPKRIQTLPALTRIETSEGYASFYQRFYVPGENTLVMGGDIRVALGHNTDGLQLV</sequence>
<name>A0AAD6X596_9AGAR</name>
<evidence type="ECO:0000313" key="2">
    <source>
        <dbReference type="Proteomes" id="UP001218188"/>
    </source>
</evidence>
<dbReference type="EMBL" id="JARJCM010000050">
    <property type="protein sequence ID" value="KAJ7035451.1"/>
    <property type="molecule type" value="Genomic_DNA"/>
</dbReference>
<accession>A0AAD6X596</accession>
<reference evidence="1" key="1">
    <citation type="submission" date="2023-03" db="EMBL/GenBank/DDBJ databases">
        <title>Massive genome expansion in bonnet fungi (Mycena s.s.) driven by repeated elements and novel gene families across ecological guilds.</title>
        <authorList>
            <consortium name="Lawrence Berkeley National Laboratory"/>
            <person name="Harder C.B."/>
            <person name="Miyauchi S."/>
            <person name="Viragh M."/>
            <person name="Kuo A."/>
            <person name="Thoen E."/>
            <person name="Andreopoulos B."/>
            <person name="Lu D."/>
            <person name="Skrede I."/>
            <person name="Drula E."/>
            <person name="Henrissat B."/>
            <person name="Morin E."/>
            <person name="Kohler A."/>
            <person name="Barry K."/>
            <person name="LaButti K."/>
            <person name="Morin E."/>
            <person name="Salamov A."/>
            <person name="Lipzen A."/>
            <person name="Mereny Z."/>
            <person name="Hegedus B."/>
            <person name="Baldrian P."/>
            <person name="Stursova M."/>
            <person name="Weitz H."/>
            <person name="Taylor A."/>
            <person name="Grigoriev I.V."/>
            <person name="Nagy L.G."/>
            <person name="Martin F."/>
            <person name="Kauserud H."/>
        </authorList>
    </citation>
    <scope>NUCLEOTIDE SEQUENCE</scope>
    <source>
        <strain evidence="1">CBHHK200</strain>
    </source>
</reference>
<dbReference type="Proteomes" id="UP001218188">
    <property type="component" value="Unassembled WGS sequence"/>
</dbReference>